<evidence type="ECO:0000256" key="5">
    <source>
        <dbReference type="ARBA" id="ARBA00047960"/>
    </source>
</evidence>
<dbReference type="FunFam" id="1.20.1050.10:FF:000003">
    <property type="entry name" value="Glutathione S-transferase 2"/>
    <property type="match status" value="1"/>
</dbReference>
<evidence type="ECO:0000259" key="7">
    <source>
        <dbReference type="PROSITE" id="PS50405"/>
    </source>
</evidence>
<reference evidence="8 9" key="1">
    <citation type="journal article" date="2019" name="Sci. Rep.">
        <title>Orb-weaving spider Araneus ventricosus genome elucidates the spidroin gene catalogue.</title>
        <authorList>
            <person name="Kono N."/>
            <person name="Nakamura H."/>
            <person name="Ohtoshi R."/>
            <person name="Moran D.A.P."/>
            <person name="Shinohara A."/>
            <person name="Yoshida Y."/>
            <person name="Fujiwara M."/>
            <person name="Mori M."/>
            <person name="Tomita M."/>
            <person name="Arakawa K."/>
        </authorList>
    </citation>
    <scope>NUCLEOTIDE SEQUENCE [LARGE SCALE GENOMIC DNA]</scope>
</reference>
<dbReference type="PROSITE" id="PS50404">
    <property type="entry name" value="GST_NTER"/>
    <property type="match status" value="1"/>
</dbReference>
<comment type="similarity">
    <text evidence="2">Belongs to the GST superfamily. Mu family.</text>
</comment>
<dbReference type="AlphaFoldDB" id="A0A4Y2AKQ2"/>
<dbReference type="InterPro" id="IPR050213">
    <property type="entry name" value="GST_superfamily"/>
</dbReference>
<evidence type="ECO:0000313" key="9">
    <source>
        <dbReference type="Proteomes" id="UP000499080"/>
    </source>
</evidence>
<evidence type="ECO:0000256" key="1">
    <source>
        <dbReference type="ARBA" id="ARBA00003701"/>
    </source>
</evidence>
<dbReference type="OrthoDB" id="4951845at2759"/>
<accession>A0A4Y2AKQ2</accession>
<dbReference type="InterPro" id="IPR010987">
    <property type="entry name" value="Glutathione-S-Trfase_C-like"/>
</dbReference>
<proteinExistence type="inferred from homology"/>
<keyword evidence="9" id="KW-1185">Reference proteome</keyword>
<dbReference type="SFLD" id="SFLDG00363">
    <property type="entry name" value="AMPS_(cytGST):_Alpha-__Mu-__Pi"/>
    <property type="match status" value="1"/>
</dbReference>
<gene>
    <name evidence="8" type="primary">Gstm1_9</name>
    <name evidence="8" type="ORF">AVEN_28893_1</name>
</gene>
<dbReference type="InterPro" id="IPR004046">
    <property type="entry name" value="GST_C"/>
</dbReference>
<evidence type="ECO:0000256" key="4">
    <source>
        <dbReference type="ARBA" id="ARBA00022679"/>
    </source>
</evidence>
<dbReference type="SFLD" id="SFLDS00019">
    <property type="entry name" value="Glutathione_Transferase_(cytos"/>
    <property type="match status" value="1"/>
</dbReference>
<feature type="domain" description="GST N-terminal" evidence="6">
    <location>
        <begin position="2"/>
        <end position="84"/>
    </location>
</feature>
<comment type="function">
    <text evidence="1">Conjugation of reduced glutathione to a wide number of exogenous and endogenous hydrophobic electrophiles.</text>
</comment>
<dbReference type="Gene3D" id="1.20.1050.130">
    <property type="match status" value="1"/>
</dbReference>
<comment type="caution">
    <text evidence="8">The sequence shown here is derived from an EMBL/GenBank/DDBJ whole genome shotgun (WGS) entry which is preliminary data.</text>
</comment>
<organism evidence="8 9">
    <name type="scientific">Araneus ventricosus</name>
    <name type="common">Orbweaver spider</name>
    <name type="synonym">Epeira ventricosa</name>
    <dbReference type="NCBI Taxonomy" id="182803"/>
    <lineage>
        <taxon>Eukaryota</taxon>
        <taxon>Metazoa</taxon>
        <taxon>Ecdysozoa</taxon>
        <taxon>Arthropoda</taxon>
        <taxon>Chelicerata</taxon>
        <taxon>Arachnida</taxon>
        <taxon>Araneae</taxon>
        <taxon>Araneomorphae</taxon>
        <taxon>Entelegynae</taxon>
        <taxon>Araneoidea</taxon>
        <taxon>Araneidae</taxon>
        <taxon>Araneus</taxon>
    </lineage>
</organism>
<dbReference type="InterPro" id="IPR003081">
    <property type="entry name" value="GST_mu"/>
</dbReference>
<dbReference type="PANTHER" id="PTHR11571">
    <property type="entry name" value="GLUTATHIONE S-TRANSFERASE"/>
    <property type="match status" value="1"/>
</dbReference>
<dbReference type="PROSITE" id="PS50405">
    <property type="entry name" value="GST_CTER"/>
    <property type="match status" value="1"/>
</dbReference>
<dbReference type="InterPro" id="IPR040079">
    <property type="entry name" value="Glutathione_S-Trfase"/>
</dbReference>
<dbReference type="SUPFAM" id="SSF52833">
    <property type="entry name" value="Thioredoxin-like"/>
    <property type="match status" value="1"/>
</dbReference>
<evidence type="ECO:0000259" key="6">
    <source>
        <dbReference type="PROSITE" id="PS50404"/>
    </source>
</evidence>
<keyword evidence="4 8" id="KW-0808">Transferase</keyword>
<protein>
    <recommendedName>
        <fullName evidence="3">glutathione transferase</fullName>
        <ecNumber evidence="3">2.5.1.18</ecNumber>
    </recommendedName>
</protein>
<evidence type="ECO:0000313" key="8">
    <source>
        <dbReference type="EMBL" id="GBL79819.1"/>
    </source>
</evidence>
<dbReference type="EC" id="2.5.1.18" evidence="3"/>
<dbReference type="InterPro" id="IPR036282">
    <property type="entry name" value="Glutathione-S-Trfase_C_sf"/>
</dbReference>
<dbReference type="InterPro" id="IPR004045">
    <property type="entry name" value="Glutathione_S-Trfase_N"/>
</dbReference>
<dbReference type="EMBL" id="BGPR01000020">
    <property type="protein sequence ID" value="GBL79819.1"/>
    <property type="molecule type" value="Genomic_DNA"/>
</dbReference>
<dbReference type="PANTHER" id="PTHR11571:SF222">
    <property type="entry name" value="GLUTATHIONE TRANSFERASE"/>
    <property type="match status" value="1"/>
</dbReference>
<comment type="catalytic activity">
    <reaction evidence="5">
        <text>RX + glutathione = an S-substituted glutathione + a halide anion + H(+)</text>
        <dbReference type="Rhea" id="RHEA:16437"/>
        <dbReference type="ChEBI" id="CHEBI:15378"/>
        <dbReference type="ChEBI" id="CHEBI:16042"/>
        <dbReference type="ChEBI" id="CHEBI:17792"/>
        <dbReference type="ChEBI" id="CHEBI:57925"/>
        <dbReference type="ChEBI" id="CHEBI:90779"/>
        <dbReference type="EC" id="2.5.1.18"/>
    </reaction>
</comment>
<sequence>MSKPTLGYWGYRGLGAPIRYLLYFKNVDFEDKRYPENDRSTWEKVKFSLNLDFPNLPYYIDGNTRLTQSTTILRYLAGKYGLDGKTEEEKLRVSLAEQQITDFRDSFIRVIHSENFEKLRPDFVAKVPAQLKFVANFLGNREFLAGDSVTYVDFMAFDTIDFYRYLIPNVLADFPNLRDYQERVRSLPVLQDYLKSSVYTRWPIFSPRAHWGGKGSEPKQE</sequence>
<dbReference type="GO" id="GO:0006749">
    <property type="term" value="P:glutathione metabolic process"/>
    <property type="evidence" value="ECO:0007669"/>
    <property type="project" value="TreeGrafter"/>
</dbReference>
<name>A0A4Y2AKQ2_ARAVE</name>
<dbReference type="Pfam" id="PF02798">
    <property type="entry name" value="GST_N"/>
    <property type="match status" value="1"/>
</dbReference>
<dbReference type="Pfam" id="PF14497">
    <property type="entry name" value="GST_C_3"/>
    <property type="match status" value="1"/>
</dbReference>
<dbReference type="PRINTS" id="PR01267">
    <property type="entry name" value="GSTRNSFRASEM"/>
</dbReference>
<feature type="domain" description="GST C-terminal" evidence="7">
    <location>
        <begin position="86"/>
        <end position="204"/>
    </location>
</feature>
<evidence type="ECO:0000256" key="2">
    <source>
        <dbReference type="ARBA" id="ARBA00005861"/>
    </source>
</evidence>
<dbReference type="Proteomes" id="UP000499080">
    <property type="component" value="Unassembled WGS sequence"/>
</dbReference>
<dbReference type="InterPro" id="IPR036249">
    <property type="entry name" value="Thioredoxin-like_sf"/>
</dbReference>
<dbReference type="SUPFAM" id="SSF47616">
    <property type="entry name" value="GST C-terminal domain-like"/>
    <property type="match status" value="1"/>
</dbReference>
<evidence type="ECO:0000256" key="3">
    <source>
        <dbReference type="ARBA" id="ARBA00012452"/>
    </source>
</evidence>
<dbReference type="SFLD" id="SFLDG01205">
    <property type="entry name" value="AMPS.1"/>
    <property type="match status" value="1"/>
</dbReference>
<dbReference type="GO" id="GO:0004364">
    <property type="term" value="F:glutathione transferase activity"/>
    <property type="evidence" value="ECO:0007669"/>
    <property type="project" value="UniProtKB-EC"/>
</dbReference>